<protein>
    <submittedName>
        <fullName evidence="2">Uncharacterized protein</fullName>
    </submittedName>
</protein>
<keyword evidence="1" id="KW-0812">Transmembrane</keyword>
<evidence type="ECO:0000313" key="2">
    <source>
        <dbReference type="EMBL" id="MDX8152097.1"/>
    </source>
</evidence>
<dbReference type="EMBL" id="JAXAVX010000004">
    <property type="protein sequence ID" value="MDX8152097.1"/>
    <property type="molecule type" value="Genomic_DNA"/>
</dbReference>
<organism evidence="2 3">
    <name type="scientific">Patulibacter brassicae</name>
    <dbReference type="NCBI Taxonomy" id="1705717"/>
    <lineage>
        <taxon>Bacteria</taxon>
        <taxon>Bacillati</taxon>
        <taxon>Actinomycetota</taxon>
        <taxon>Thermoleophilia</taxon>
        <taxon>Solirubrobacterales</taxon>
        <taxon>Patulibacteraceae</taxon>
        <taxon>Patulibacter</taxon>
    </lineage>
</organism>
<dbReference type="Gene3D" id="3.40.140.10">
    <property type="entry name" value="Cytidine Deaminase, domain 2"/>
    <property type="match status" value="1"/>
</dbReference>
<keyword evidence="3" id="KW-1185">Reference proteome</keyword>
<accession>A0ABU4VJS5</accession>
<keyword evidence="1" id="KW-1133">Transmembrane helix</keyword>
<feature type="transmembrane region" description="Helical" evidence="1">
    <location>
        <begin position="165"/>
        <end position="190"/>
    </location>
</feature>
<sequence>MARGAAHDVALGSPDWGREMLRQLSAVALAAPDREVAGVLVGDRDADGAISSIGGMVEAAEGTQLGQAAMFGHDIWAAVRRKAQRRFAGLEVVGWYLSRPGYGTALLPADEHNHRTWFASGQQLLLLIDSRTLRGAMYLSDGQRLVCVHEGPIERRYLRPTRPGVPALAVGLLLILGAAIGTTASFLLAAL</sequence>
<proteinExistence type="predicted"/>
<evidence type="ECO:0000256" key="1">
    <source>
        <dbReference type="SAM" id="Phobius"/>
    </source>
</evidence>
<name>A0ABU4VJS5_9ACTN</name>
<dbReference type="Proteomes" id="UP001277761">
    <property type="component" value="Unassembled WGS sequence"/>
</dbReference>
<dbReference type="RefSeq" id="WP_319954252.1">
    <property type="nucleotide sequence ID" value="NZ_JAXAVX010000004.1"/>
</dbReference>
<evidence type="ECO:0000313" key="3">
    <source>
        <dbReference type="Proteomes" id="UP001277761"/>
    </source>
</evidence>
<comment type="caution">
    <text evidence="2">The sequence shown here is derived from an EMBL/GenBank/DDBJ whole genome shotgun (WGS) entry which is preliminary data.</text>
</comment>
<reference evidence="2 3" key="1">
    <citation type="submission" date="2023-11" db="EMBL/GenBank/DDBJ databases">
        <authorList>
            <person name="Xu M."/>
            <person name="Jiang T."/>
        </authorList>
    </citation>
    <scope>NUCLEOTIDE SEQUENCE [LARGE SCALE GENOMIC DNA]</scope>
    <source>
        <strain evidence="2 3">SD</strain>
    </source>
</reference>
<keyword evidence="1" id="KW-0472">Membrane</keyword>
<gene>
    <name evidence="2" type="ORF">SK069_10870</name>
</gene>